<evidence type="ECO:0000259" key="7">
    <source>
        <dbReference type="PROSITE" id="PS51201"/>
    </source>
</evidence>
<keyword evidence="3" id="KW-0633">Potassium transport</keyword>
<dbReference type="PRINTS" id="PR00335">
    <property type="entry name" value="KUPTAKETRKA"/>
</dbReference>
<dbReference type="SUPFAM" id="SSF51735">
    <property type="entry name" value="NAD(P)-binding Rossmann-fold domains"/>
    <property type="match status" value="1"/>
</dbReference>
<dbReference type="SUPFAM" id="SSF116726">
    <property type="entry name" value="TrkA C-terminal domain-like"/>
    <property type="match status" value="1"/>
</dbReference>
<dbReference type="InterPro" id="IPR006037">
    <property type="entry name" value="RCK_C"/>
</dbReference>
<evidence type="ECO:0000256" key="1">
    <source>
        <dbReference type="ARBA" id="ARBA00017378"/>
    </source>
</evidence>
<dbReference type="Pfam" id="PF02080">
    <property type="entry name" value="TrkA_C"/>
    <property type="match status" value="1"/>
</dbReference>
<accession>A0ABY8FW00</accession>
<feature type="domain" description="RCK N-terminal" evidence="7">
    <location>
        <begin position="1"/>
        <end position="117"/>
    </location>
</feature>
<dbReference type="PROSITE" id="PS51201">
    <property type="entry name" value="RCK_N"/>
    <property type="match status" value="1"/>
</dbReference>
<dbReference type="InterPro" id="IPR050721">
    <property type="entry name" value="Trk_Ktr_HKT_K-transport"/>
</dbReference>
<dbReference type="RefSeq" id="WP_278012127.1">
    <property type="nucleotide sequence ID" value="NZ_CP121208.1"/>
</dbReference>
<dbReference type="InterPro" id="IPR036721">
    <property type="entry name" value="RCK_C_sf"/>
</dbReference>
<dbReference type="EMBL" id="CP121208">
    <property type="protein sequence ID" value="WFM82701.1"/>
    <property type="molecule type" value="Genomic_DNA"/>
</dbReference>
<dbReference type="InterPro" id="IPR003148">
    <property type="entry name" value="RCK_N"/>
</dbReference>
<gene>
    <name evidence="9" type="ORF">P7079_04650</name>
</gene>
<name>A0ABY8FW00_9ACTO</name>
<feature type="domain" description="RCK C-terminal" evidence="8">
    <location>
        <begin position="137"/>
        <end position="221"/>
    </location>
</feature>
<keyword evidence="10" id="KW-1185">Reference proteome</keyword>
<dbReference type="PANTHER" id="PTHR43833">
    <property type="entry name" value="POTASSIUM CHANNEL PROTEIN 2-RELATED-RELATED"/>
    <property type="match status" value="1"/>
</dbReference>
<evidence type="ECO:0000256" key="5">
    <source>
        <dbReference type="ARBA" id="ARBA00023027"/>
    </source>
</evidence>
<keyword evidence="5" id="KW-0520">NAD</keyword>
<evidence type="ECO:0000259" key="8">
    <source>
        <dbReference type="PROSITE" id="PS51202"/>
    </source>
</evidence>
<evidence type="ECO:0000313" key="10">
    <source>
        <dbReference type="Proteomes" id="UP001215216"/>
    </source>
</evidence>
<keyword evidence="2" id="KW-0813">Transport</keyword>
<evidence type="ECO:0000256" key="3">
    <source>
        <dbReference type="ARBA" id="ARBA00022538"/>
    </source>
</evidence>
<dbReference type="Pfam" id="PF02254">
    <property type="entry name" value="TrkA_N"/>
    <property type="match status" value="1"/>
</dbReference>
<reference evidence="9 10" key="1">
    <citation type="submission" date="2023-03" db="EMBL/GenBank/DDBJ databases">
        <title>Complete genome of Arcanobacterium canis strain DSM 25104 isolated in 2010 from a canine otitis externa in Germany.</title>
        <authorList>
            <person name="Borowiak M."/>
            <person name="Kreitlow A."/>
            <person name="Malorny B."/>
            <person name="Laemmler C."/>
            <person name="Prenger-Berninghoff E."/>
            <person name="Ploetz M."/>
            <person name="Abdulmawjood A."/>
        </authorList>
    </citation>
    <scope>NUCLEOTIDE SEQUENCE [LARGE SCALE GENOMIC DNA]</scope>
    <source>
        <strain evidence="9 10">DSM 25104</strain>
    </source>
</reference>
<dbReference type="PANTHER" id="PTHR43833:SF5">
    <property type="entry name" value="TRK SYSTEM POTASSIUM UPTAKE PROTEIN TRKA"/>
    <property type="match status" value="1"/>
</dbReference>
<evidence type="ECO:0000256" key="4">
    <source>
        <dbReference type="ARBA" id="ARBA00022958"/>
    </source>
</evidence>
<proteinExistence type="predicted"/>
<protein>
    <recommendedName>
        <fullName evidence="1">Trk system potassium uptake protein TrkA</fullName>
    </recommendedName>
</protein>
<sequence length="222" mass="23219">MKIVIAGAGSVGRSIAREMIARGQSVTLIDRNPAAMRVASVPQADWLLGDACEISVLTDADMGTTDVLVAATGDDKANLVLSLLAKTEFGVPRVIARNNNPANSWLFDESWGVDVAASTPEILGSFIENAMETGALVRRLTFENSTVSLFQGAVAKNAPIDGKPVHDTALPLSSRIVSIVRSGATIVPEPDIAILSGDSLVIEIDETVENAVNTVAALIGQN</sequence>
<dbReference type="InterPro" id="IPR006036">
    <property type="entry name" value="K_uptake_TrkA"/>
</dbReference>
<dbReference type="Proteomes" id="UP001215216">
    <property type="component" value="Chromosome"/>
</dbReference>
<keyword evidence="6" id="KW-0406">Ion transport</keyword>
<evidence type="ECO:0000256" key="6">
    <source>
        <dbReference type="ARBA" id="ARBA00023065"/>
    </source>
</evidence>
<organism evidence="9 10">
    <name type="scientific">Arcanobacterium canis</name>
    <dbReference type="NCBI Taxonomy" id="999183"/>
    <lineage>
        <taxon>Bacteria</taxon>
        <taxon>Bacillati</taxon>
        <taxon>Actinomycetota</taxon>
        <taxon>Actinomycetes</taxon>
        <taxon>Actinomycetales</taxon>
        <taxon>Actinomycetaceae</taxon>
        <taxon>Arcanobacterium</taxon>
    </lineage>
</organism>
<keyword evidence="4" id="KW-0630">Potassium</keyword>
<evidence type="ECO:0000313" key="9">
    <source>
        <dbReference type="EMBL" id="WFM82701.1"/>
    </source>
</evidence>
<dbReference type="Gene3D" id="3.30.70.1450">
    <property type="entry name" value="Regulator of K+ conductance, C-terminal domain"/>
    <property type="match status" value="1"/>
</dbReference>
<dbReference type="InterPro" id="IPR036291">
    <property type="entry name" value="NAD(P)-bd_dom_sf"/>
</dbReference>
<evidence type="ECO:0000256" key="2">
    <source>
        <dbReference type="ARBA" id="ARBA00022448"/>
    </source>
</evidence>
<dbReference type="PROSITE" id="PS51202">
    <property type="entry name" value="RCK_C"/>
    <property type="match status" value="1"/>
</dbReference>
<dbReference type="Gene3D" id="3.40.50.720">
    <property type="entry name" value="NAD(P)-binding Rossmann-like Domain"/>
    <property type="match status" value="1"/>
</dbReference>